<comment type="function">
    <text evidence="7">Acts as a ribosome collision sensor, splitting the ribosome into its 2 subunits. Detects stalled/collided 70S ribosomes which it binds and splits by an ATP-hydrolysis driven conformational change. Acts upstream of the ribosome quality control system (RQC), a ribosome-associated complex that mediates the extraction of incompletely synthesized nascent chains from stalled ribosomes and their subsequent degradation. Probably generates substrates for RQC.</text>
</comment>
<dbReference type="NCBIfam" id="TIGR01069">
    <property type="entry name" value="mutS2"/>
    <property type="match status" value="1"/>
</dbReference>
<dbReference type="SUPFAM" id="SSF48334">
    <property type="entry name" value="DNA repair protein MutS, domain III"/>
    <property type="match status" value="1"/>
</dbReference>
<dbReference type="SMART" id="SM00533">
    <property type="entry name" value="MUTSd"/>
    <property type="match status" value="1"/>
</dbReference>
<keyword evidence="3 7" id="KW-0378">Hydrolase</keyword>
<keyword evidence="8" id="KW-0175">Coiled coil</keyword>
<dbReference type="InterPro" id="IPR036187">
    <property type="entry name" value="DNA_mismatch_repair_MutS_sf"/>
</dbReference>
<evidence type="ECO:0000256" key="6">
    <source>
        <dbReference type="ARBA" id="ARBA00023125"/>
    </source>
</evidence>
<dbReference type="GO" id="GO:0072344">
    <property type="term" value="P:rescue of stalled ribosome"/>
    <property type="evidence" value="ECO:0007669"/>
    <property type="project" value="UniProtKB-UniRule"/>
</dbReference>
<keyword evidence="7" id="KW-0540">Nuclease</keyword>
<dbReference type="GO" id="GO:0006298">
    <property type="term" value="P:mismatch repair"/>
    <property type="evidence" value="ECO:0007669"/>
    <property type="project" value="InterPro"/>
</dbReference>
<dbReference type="InterPro" id="IPR007696">
    <property type="entry name" value="DNA_mismatch_repair_MutS_core"/>
</dbReference>
<accession>A0A9D7SY03</accession>
<keyword evidence="2 7" id="KW-0547">Nucleotide-binding</keyword>
<dbReference type="PANTHER" id="PTHR48466:SF2">
    <property type="entry name" value="OS10G0509000 PROTEIN"/>
    <property type="match status" value="1"/>
</dbReference>
<dbReference type="EC" id="3.1.-.-" evidence="7"/>
<dbReference type="GO" id="GO:0045910">
    <property type="term" value="P:negative regulation of DNA recombination"/>
    <property type="evidence" value="ECO:0007669"/>
    <property type="project" value="InterPro"/>
</dbReference>
<dbReference type="GO" id="GO:0005524">
    <property type="term" value="F:ATP binding"/>
    <property type="evidence" value="ECO:0007669"/>
    <property type="project" value="UniProtKB-UniRule"/>
</dbReference>
<comment type="caution">
    <text evidence="10">The sequence shown here is derived from an EMBL/GenBank/DDBJ whole genome shotgun (WGS) entry which is preliminary data.</text>
</comment>
<dbReference type="SUPFAM" id="SSF52540">
    <property type="entry name" value="P-loop containing nucleoside triphosphate hydrolases"/>
    <property type="match status" value="1"/>
</dbReference>
<evidence type="ECO:0000256" key="4">
    <source>
        <dbReference type="ARBA" id="ARBA00022840"/>
    </source>
</evidence>
<dbReference type="InterPro" id="IPR046893">
    <property type="entry name" value="MSSS"/>
</dbReference>
<feature type="domain" description="Smr" evidence="9">
    <location>
        <begin position="720"/>
        <end position="793"/>
    </location>
</feature>
<dbReference type="FunFam" id="3.40.50.300:FF:000830">
    <property type="entry name" value="Endonuclease MutS2"/>
    <property type="match status" value="1"/>
</dbReference>
<comment type="subunit">
    <text evidence="7">Homodimer. Binds to stalled ribosomes, contacting rRNA.</text>
</comment>
<evidence type="ECO:0000313" key="11">
    <source>
        <dbReference type="Proteomes" id="UP000808337"/>
    </source>
</evidence>
<evidence type="ECO:0000259" key="9">
    <source>
        <dbReference type="PROSITE" id="PS50828"/>
    </source>
</evidence>
<proteinExistence type="inferred from homology"/>
<reference evidence="10 11" key="1">
    <citation type="submission" date="2020-10" db="EMBL/GenBank/DDBJ databases">
        <title>Connecting structure to function with the recovery of over 1000 high-quality activated sludge metagenome-assembled genomes encoding full-length rRNA genes using long-read sequencing.</title>
        <authorList>
            <person name="Singleton C.M."/>
            <person name="Petriglieri F."/>
            <person name="Kristensen J.M."/>
            <person name="Kirkegaard R.H."/>
            <person name="Michaelsen T.Y."/>
            <person name="Andersen M.H."/>
            <person name="Karst S.M."/>
            <person name="Dueholm M.S."/>
            <person name="Nielsen P.H."/>
            <person name="Albertsen M."/>
        </authorList>
    </citation>
    <scope>NUCLEOTIDE SEQUENCE [LARGE SCALE GENOMIC DNA]</scope>
    <source>
        <strain evidence="10">Ribe_18-Q3-R11-54_MAXAC.273</strain>
    </source>
</reference>
<dbReference type="Gene3D" id="3.40.50.300">
    <property type="entry name" value="P-loop containing nucleotide triphosphate hydrolases"/>
    <property type="match status" value="1"/>
</dbReference>
<feature type="binding site" evidence="7">
    <location>
        <begin position="347"/>
        <end position="354"/>
    </location>
    <ligand>
        <name>ATP</name>
        <dbReference type="ChEBI" id="CHEBI:30616"/>
    </ligand>
</feature>
<dbReference type="PROSITE" id="PS50828">
    <property type="entry name" value="SMR"/>
    <property type="match status" value="1"/>
</dbReference>
<dbReference type="Pfam" id="PF00488">
    <property type="entry name" value="MutS_V"/>
    <property type="match status" value="1"/>
</dbReference>
<dbReference type="SMART" id="SM00463">
    <property type="entry name" value="SMR"/>
    <property type="match status" value="1"/>
</dbReference>
<name>A0A9D7SY03_9BACT</name>
<keyword evidence="4 7" id="KW-0067">ATP-binding</keyword>
<dbReference type="EC" id="3.6.4.-" evidence="7"/>
<evidence type="ECO:0000256" key="5">
    <source>
        <dbReference type="ARBA" id="ARBA00022884"/>
    </source>
</evidence>
<dbReference type="InterPro" id="IPR027417">
    <property type="entry name" value="P-loop_NTPase"/>
</dbReference>
<evidence type="ECO:0000256" key="2">
    <source>
        <dbReference type="ARBA" id="ARBA00022741"/>
    </source>
</evidence>
<evidence type="ECO:0000256" key="3">
    <source>
        <dbReference type="ARBA" id="ARBA00022801"/>
    </source>
</evidence>
<dbReference type="Pfam" id="PF01713">
    <property type="entry name" value="Smr"/>
    <property type="match status" value="1"/>
</dbReference>
<keyword evidence="5 7" id="KW-0694">RNA-binding</keyword>
<evidence type="ECO:0000256" key="1">
    <source>
        <dbReference type="ARBA" id="ARBA00022730"/>
    </source>
</evidence>
<dbReference type="HAMAP" id="MF_00092">
    <property type="entry name" value="MutS2"/>
    <property type="match status" value="1"/>
</dbReference>
<dbReference type="SMART" id="SM00534">
    <property type="entry name" value="MUTSac"/>
    <property type="match status" value="1"/>
</dbReference>
<keyword evidence="7" id="KW-0255">Endonuclease</keyword>
<evidence type="ECO:0000256" key="7">
    <source>
        <dbReference type="HAMAP-Rule" id="MF_00092"/>
    </source>
</evidence>
<comment type="similarity">
    <text evidence="7">Belongs to the DNA mismatch repair MutS family. MutS2 subfamily.</text>
</comment>
<dbReference type="PIRSF" id="PIRSF005814">
    <property type="entry name" value="MutS_YshD"/>
    <property type="match status" value="1"/>
</dbReference>
<dbReference type="InterPro" id="IPR045076">
    <property type="entry name" value="MutS"/>
</dbReference>
<keyword evidence="6 7" id="KW-0238">DNA-binding</keyword>
<dbReference type="Proteomes" id="UP000808337">
    <property type="component" value="Unassembled WGS sequence"/>
</dbReference>
<dbReference type="GO" id="GO:0019843">
    <property type="term" value="F:rRNA binding"/>
    <property type="evidence" value="ECO:0007669"/>
    <property type="project" value="UniProtKB-UniRule"/>
</dbReference>
<gene>
    <name evidence="7" type="primary">mutS2</name>
    <name evidence="7" type="synonym">rqcU</name>
    <name evidence="10" type="ORF">IPP15_17945</name>
</gene>
<keyword evidence="1 7" id="KW-0699">rRNA-binding</keyword>
<dbReference type="GO" id="GO:0004519">
    <property type="term" value="F:endonuclease activity"/>
    <property type="evidence" value="ECO:0007669"/>
    <property type="project" value="UniProtKB-UniRule"/>
</dbReference>
<dbReference type="Pfam" id="PF20297">
    <property type="entry name" value="MSSS"/>
    <property type="match status" value="1"/>
</dbReference>
<dbReference type="GO" id="GO:0043023">
    <property type="term" value="F:ribosomal large subunit binding"/>
    <property type="evidence" value="ECO:0007669"/>
    <property type="project" value="UniProtKB-UniRule"/>
</dbReference>
<sequence length="793" mass="90086">MSHFVDISPSAEEQLEFHKIRELLAGYARGVHGRTSCLELHPLTDIDAIRYRLDEIFDYSDISTLSSRFQLSPYEDVTTSLEHLSIEGYVIPQEDIHEMGKQMEQVRLVHQFFEKPDYRRDYPTISQWTAQALNPSTLIKKIRVIIDEKGDVRPDASPELLAISRSIESEASKLNREFQRLIARYKGEGWLTDTVESIRSGRRVLCVQAEYKRKIKGIIHDESTTGRTAFIEPDVIVEINNNIIEFEGDFKKEVLRLLRELCHFLRPFREDIEAVCSLIHHWDIIQCMTILGNAYKGTRPKIQDEATLHLLQARHPLLYIKNKAKGKEVIAFDLVLNSPNRLLILSGPNAGGKSILMKATGLIQVMAQCGMLIPADGASVISVMKRISVDIGDQQSIEEDLSTYSSRLKNMKETLATADESTLILVDEFGSGTDPKIGGAIAEAILDTLVKRHSFGVLTTHYPNIKMYAHRTKGVVNGAMMFDKERISPTYQLKIGKPGSSFAFEIAERTGLPQDVIDYARKAAGTQTVELEDLIHDLDNKTQKLDTEIKSVKDRQRELDRLIANYEQLRLDLEIKRKRFKIDQKKASLQEVSQYSQEMNKLMKDLRKEKDAEKAKEQIERIKEKQKGFSTEIKSLAEDLIDVSGVKKEFHVGEHVKLNSTQQVGIIERIVKNNAVVLIGQLQMTIPLTELVPAKVPIEIKAQRSLQTDVVDYTKFENELDIRGMLPEEALHYLERFIDAAFMSSQYQIRIVHGKGTGVLRQIVARTMKVYPFKTIQFAEKNQGGDGVTIGII</sequence>
<dbReference type="SUPFAM" id="SSF160443">
    <property type="entry name" value="SMR domain-like"/>
    <property type="match status" value="1"/>
</dbReference>
<dbReference type="PANTHER" id="PTHR48466">
    <property type="entry name" value="OS10G0509000 PROTEIN-RELATED"/>
    <property type="match status" value="1"/>
</dbReference>
<evidence type="ECO:0000313" key="10">
    <source>
        <dbReference type="EMBL" id="MBK9984224.1"/>
    </source>
</evidence>
<dbReference type="InterPro" id="IPR002625">
    <property type="entry name" value="Smr_dom"/>
</dbReference>
<feature type="coiled-coil region" evidence="8">
    <location>
        <begin position="535"/>
        <end position="632"/>
    </location>
</feature>
<dbReference type="Gene3D" id="3.30.1370.110">
    <property type="match status" value="1"/>
</dbReference>
<dbReference type="GO" id="GO:0016887">
    <property type="term" value="F:ATP hydrolysis activity"/>
    <property type="evidence" value="ECO:0007669"/>
    <property type="project" value="InterPro"/>
</dbReference>
<protein>
    <recommendedName>
        <fullName evidence="7">Endonuclease MutS2</fullName>
        <ecNumber evidence="7">3.1.-.-</ecNumber>
    </recommendedName>
    <alternativeName>
        <fullName evidence="7">Ribosome-associated protein quality control-upstream factor</fullName>
        <shortName evidence="7">RQC-upstream factor</shortName>
        <shortName evidence="7">RqcU</shortName>
        <ecNumber evidence="7">3.6.4.-</ecNumber>
    </alternativeName>
</protein>
<dbReference type="InterPro" id="IPR005747">
    <property type="entry name" value="MutS2"/>
</dbReference>
<dbReference type="InterPro" id="IPR036063">
    <property type="entry name" value="Smr_dom_sf"/>
</dbReference>
<evidence type="ECO:0000256" key="8">
    <source>
        <dbReference type="SAM" id="Coils"/>
    </source>
</evidence>
<dbReference type="InterPro" id="IPR000432">
    <property type="entry name" value="DNA_mismatch_repair_MutS_C"/>
</dbReference>
<dbReference type="EMBL" id="JADKGY010000029">
    <property type="protein sequence ID" value="MBK9984224.1"/>
    <property type="molecule type" value="Genomic_DNA"/>
</dbReference>
<dbReference type="GO" id="GO:0030983">
    <property type="term" value="F:mismatched DNA binding"/>
    <property type="evidence" value="ECO:0007669"/>
    <property type="project" value="InterPro"/>
</dbReference>
<comment type="function">
    <text evidence="7">Endonuclease that is involved in the suppression of homologous recombination and thus may have a key role in the control of bacterial genetic diversity.</text>
</comment>
<dbReference type="AlphaFoldDB" id="A0A9D7SY03"/>
<organism evidence="10 11">
    <name type="scientific">Candidatus Opimibacter skivensis</name>
    <dbReference type="NCBI Taxonomy" id="2982028"/>
    <lineage>
        <taxon>Bacteria</taxon>
        <taxon>Pseudomonadati</taxon>
        <taxon>Bacteroidota</taxon>
        <taxon>Saprospiria</taxon>
        <taxon>Saprospirales</taxon>
        <taxon>Saprospiraceae</taxon>
        <taxon>Candidatus Opimibacter</taxon>
    </lineage>
</organism>
<dbReference type="PROSITE" id="PS00486">
    <property type="entry name" value="DNA_MISMATCH_REPAIR_2"/>
    <property type="match status" value="1"/>
</dbReference>
<dbReference type="GO" id="GO:0140664">
    <property type="term" value="F:ATP-dependent DNA damage sensor activity"/>
    <property type="evidence" value="ECO:0007669"/>
    <property type="project" value="InterPro"/>
</dbReference>